<protein>
    <submittedName>
        <fullName evidence="1">Uncharacterized protein</fullName>
    </submittedName>
</protein>
<evidence type="ECO:0000313" key="2">
    <source>
        <dbReference type="Proteomes" id="UP001604277"/>
    </source>
</evidence>
<reference evidence="2" key="1">
    <citation type="submission" date="2024-07" db="EMBL/GenBank/DDBJ databases">
        <title>Two chromosome-level genome assemblies of Korean endemic species Abeliophyllum distichum and Forsythia ovata (Oleaceae).</title>
        <authorList>
            <person name="Jang H."/>
        </authorList>
    </citation>
    <scope>NUCLEOTIDE SEQUENCE [LARGE SCALE GENOMIC DNA]</scope>
</reference>
<dbReference type="AlphaFoldDB" id="A0ABD1RJB8"/>
<dbReference type="Proteomes" id="UP001604277">
    <property type="component" value="Unassembled WGS sequence"/>
</dbReference>
<sequence length="135" mass="15118">MLLCFSSSSGKNTGIERTKAVAVDEWPPTILPREAAPLSDWRLIFAGDIFDQVNNSTRVSVPFGSDSRLSPSPVKKSQIGSSNSLWTSVGGKQCLRVRYWILQLIQCFKIIKFLCDASFVERSINLCENGIWVYQ</sequence>
<accession>A0ABD1RJB8</accession>
<comment type="caution">
    <text evidence="1">The sequence shown here is derived from an EMBL/GenBank/DDBJ whole genome shotgun (WGS) entry which is preliminary data.</text>
</comment>
<evidence type="ECO:0000313" key="1">
    <source>
        <dbReference type="EMBL" id="KAL2487883.1"/>
    </source>
</evidence>
<gene>
    <name evidence="1" type="ORF">Fot_41175</name>
</gene>
<name>A0ABD1RJB8_9LAMI</name>
<proteinExistence type="predicted"/>
<organism evidence="1 2">
    <name type="scientific">Forsythia ovata</name>
    <dbReference type="NCBI Taxonomy" id="205694"/>
    <lineage>
        <taxon>Eukaryota</taxon>
        <taxon>Viridiplantae</taxon>
        <taxon>Streptophyta</taxon>
        <taxon>Embryophyta</taxon>
        <taxon>Tracheophyta</taxon>
        <taxon>Spermatophyta</taxon>
        <taxon>Magnoliopsida</taxon>
        <taxon>eudicotyledons</taxon>
        <taxon>Gunneridae</taxon>
        <taxon>Pentapetalae</taxon>
        <taxon>asterids</taxon>
        <taxon>lamiids</taxon>
        <taxon>Lamiales</taxon>
        <taxon>Oleaceae</taxon>
        <taxon>Forsythieae</taxon>
        <taxon>Forsythia</taxon>
    </lineage>
</organism>
<keyword evidence="2" id="KW-1185">Reference proteome</keyword>
<dbReference type="EMBL" id="JBFOLJ010000012">
    <property type="protein sequence ID" value="KAL2487883.1"/>
    <property type="molecule type" value="Genomic_DNA"/>
</dbReference>